<dbReference type="EMBL" id="CAKOEU010000002">
    <property type="protein sequence ID" value="CAH1852202.1"/>
    <property type="molecule type" value="Genomic_DNA"/>
</dbReference>
<keyword evidence="2" id="KW-0732">Signal</keyword>
<organism evidence="4 5">
    <name type="scientific">Convivina praedatoris</name>
    <dbReference type="NCBI Taxonomy" id="2880963"/>
    <lineage>
        <taxon>Bacteria</taxon>
        <taxon>Bacillati</taxon>
        <taxon>Bacillota</taxon>
        <taxon>Bacilli</taxon>
        <taxon>Lactobacillales</taxon>
        <taxon>Lactobacillaceae</taxon>
        <taxon>Convivina</taxon>
    </lineage>
</organism>
<feature type="chain" id="PRO_5045626522" description="LysM domain-containing protein" evidence="2">
    <location>
        <begin position="23"/>
        <end position="264"/>
    </location>
</feature>
<gene>
    <name evidence="4" type="ORF">LMG032447_00519</name>
</gene>
<dbReference type="InterPro" id="IPR036779">
    <property type="entry name" value="LysM_dom_sf"/>
</dbReference>
<keyword evidence="5" id="KW-1185">Reference proteome</keyword>
<evidence type="ECO:0000256" key="2">
    <source>
        <dbReference type="SAM" id="SignalP"/>
    </source>
</evidence>
<feature type="domain" description="LysM" evidence="3">
    <location>
        <begin position="29"/>
        <end position="73"/>
    </location>
</feature>
<reference evidence="4" key="1">
    <citation type="submission" date="2022-03" db="EMBL/GenBank/DDBJ databases">
        <authorList>
            <person name="Hettiarachchi G."/>
        </authorList>
    </citation>
    <scope>NUCLEOTIDE SEQUENCE</scope>
    <source>
        <strain evidence="4">LMG 32447</strain>
    </source>
</reference>
<dbReference type="Pfam" id="PF01476">
    <property type="entry name" value="LysM"/>
    <property type="match status" value="1"/>
</dbReference>
<comment type="caution">
    <text evidence="4">The sequence shown here is derived from an EMBL/GenBank/DDBJ whole genome shotgun (WGS) entry which is preliminary data.</text>
</comment>
<dbReference type="InterPro" id="IPR035940">
    <property type="entry name" value="CAP_sf"/>
</dbReference>
<name>A0ABN8H853_9LACO</name>
<dbReference type="CDD" id="cd00118">
    <property type="entry name" value="LysM"/>
    <property type="match status" value="1"/>
</dbReference>
<dbReference type="Proteomes" id="UP000838102">
    <property type="component" value="Unassembled WGS sequence"/>
</dbReference>
<dbReference type="SUPFAM" id="SSF54106">
    <property type="entry name" value="LysM domain"/>
    <property type="match status" value="1"/>
</dbReference>
<accession>A0ABN8H853</accession>
<sequence length="264" mass="26085">MKKHIKNTILATAAGAATFTAAGVSASADDVTIKAGDTLSQLAVDNNTTADALADLNGIANKDLIFAGDTLKVDGSAAKKSATPAVAAPAASTAQAATSQAVEAQSATTTSESTAPAAAQQPASDATSANQQTAAATPSTASADTSYSAGADGSIQAMVDSMNAKRAALGLAPVRYDASLAATAQARAQEAAANNGLPSGHFQQVAGPEVVAIGFDPSSVVDAWYNETNMITNGTPSHRLWVTNASFSRVGFAVVGSTIVGIAG</sequence>
<feature type="signal peptide" evidence="2">
    <location>
        <begin position="1"/>
        <end position="22"/>
    </location>
</feature>
<evidence type="ECO:0000259" key="3">
    <source>
        <dbReference type="PROSITE" id="PS51782"/>
    </source>
</evidence>
<evidence type="ECO:0000313" key="4">
    <source>
        <dbReference type="EMBL" id="CAH1852202.1"/>
    </source>
</evidence>
<dbReference type="Gene3D" id="3.40.33.10">
    <property type="entry name" value="CAP"/>
    <property type="match status" value="1"/>
</dbReference>
<evidence type="ECO:0000256" key="1">
    <source>
        <dbReference type="SAM" id="MobiDB-lite"/>
    </source>
</evidence>
<dbReference type="InterPro" id="IPR014044">
    <property type="entry name" value="CAP_dom"/>
</dbReference>
<dbReference type="PROSITE" id="PS51782">
    <property type="entry name" value="LYSM"/>
    <property type="match status" value="1"/>
</dbReference>
<dbReference type="RefSeq" id="WP_248705951.1">
    <property type="nucleotide sequence ID" value="NZ_CAKOET010000002.1"/>
</dbReference>
<dbReference type="Pfam" id="PF00188">
    <property type="entry name" value="CAP"/>
    <property type="match status" value="1"/>
</dbReference>
<dbReference type="SMART" id="SM00257">
    <property type="entry name" value="LysM"/>
    <property type="match status" value="1"/>
</dbReference>
<protein>
    <recommendedName>
        <fullName evidence="3">LysM domain-containing protein</fullName>
    </recommendedName>
</protein>
<evidence type="ECO:0000313" key="5">
    <source>
        <dbReference type="Proteomes" id="UP000838102"/>
    </source>
</evidence>
<feature type="region of interest" description="Disordered" evidence="1">
    <location>
        <begin position="102"/>
        <end position="148"/>
    </location>
</feature>
<proteinExistence type="predicted"/>
<dbReference type="SUPFAM" id="SSF55797">
    <property type="entry name" value="PR-1-like"/>
    <property type="match status" value="1"/>
</dbReference>
<dbReference type="InterPro" id="IPR018392">
    <property type="entry name" value="LysM"/>
</dbReference>
<dbReference type="Gene3D" id="3.10.350.10">
    <property type="entry name" value="LysM domain"/>
    <property type="match status" value="1"/>
</dbReference>